<feature type="compositionally biased region" description="Basic residues" evidence="1">
    <location>
        <begin position="136"/>
        <end position="161"/>
    </location>
</feature>
<protein>
    <recommendedName>
        <fullName evidence="4">H15 domain-containing protein</fullName>
    </recommendedName>
</protein>
<proteinExistence type="predicted"/>
<comment type="caution">
    <text evidence="2">The sequence shown here is derived from an EMBL/GenBank/DDBJ whole genome shotgun (WGS) entry which is preliminary data.</text>
</comment>
<dbReference type="EMBL" id="CAKOFQ010007809">
    <property type="protein sequence ID" value="CAH2008450.1"/>
    <property type="molecule type" value="Genomic_DNA"/>
</dbReference>
<evidence type="ECO:0008006" key="4">
    <source>
        <dbReference type="Google" id="ProtNLM"/>
    </source>
</evidence>
<feature type="region of interest" description="Disordered" evidence="1">
    <location>
        <begin position="109"/>
        <end position="184"/>
    </location>
</feature>
<sequence>MKRKSKNPLFFPGILKAISQLQQSKGATEAKILDYIQRLMLVINPSSNTQKVHNLPQQVRRALKHAQKLGLVTQKGGRYLLTINPVKNRLHPASKKSCKPNIHLTRFRTSTSVGKTNKVGTVKTRRSSTQPDKACGHCRKNKRRRAKSRQNRSRRRRRHAGHGSLGSLDDKNEVASSEESFESN</sequence>
<name>A0A9P0M456_ACAOB</name>
<dbReference type="Proteomes" id="UP001152888">
    <property type="component" value="Unassembled WGS sequence"/>
</dbReference>
<organism evidence="2 3">
    <name type="scientific">Acanthoscelides obtectus</name>
    <name type="common">Bean weevil</name>
    <name type="synonym">Bruchus obtectus</name>
    <dbReference type="NCBI Taxonomy" id="200917"/>
    <lineage>
        <taxon>Eukaryota</taxon>
        <taxon>Metazoa</taxon>
        <taxon>Ecdysozoa</taxon>
        <taxon>Arthropoda</taxon>
        <taxon>Hexapoda</taxon>
        <taxon>Insecta</taxon>
        <taxon>Pterygota</taxon>
        <taxon>Neoptera</taxon>
        <taxon>Endopterygota</taxon>
        <taxon>Coleoptera</taxon>
        <taxon>Polyphaga</taxon>
        <taxon>Cucujiformia</taxon>
        <taxon>Chrysomeloidea</taxon>
        <taxon>Chrysomelidae</taxon>
        <taxon>Bruchinae</taxon>
        <taxon>Bruchini</taxon>
        <taxon>Acanthoscelides</taxon>
    </lineage>
</organism>
<dbReference type="OrthoDB" id="6754815at2759"/>
<evidence type="ECO:0000256" key="1">
    <source>
        <dbReference type="SAM" id="MobiDB-lite"/>
    </source>
</evidence>
<gene>
    <name evidence="2" type="ORF">ACAOBT_LOCUS30246</name>
</gene>
<reference evidence="2" key="1">
    <citation type="submission" date="2022-03" db="EMBL/GenBank/DDBJ databases">
        <authorList>
            <person name="Sayadi A."/>
        </authorList>
    </citation>
    <scope>NUCLEOTIDE SEQUENCE</scope>
</reference>
<feature type="compositionally biased region" description="Polar residues" evidence="1">
    <location>
        <begin position="109"/>
        <end position="119"/>
    </location>
</feature>
<accession>A0A9P0M456</accession>
<dbReference type="AlphaFoldDB" id="A0A9P0M456"/>
<keyword evidence="3" id="KW-1185">Reference proteome</keyword>
<evidence type="ECO:0000313" key="2">
    <source>
        <dbReference type="EMBL" id="CAH2008450.1"/>
    </source>
</evidence>
<evidence type="ECO:0000313" key="3">
    <source>
        <dbReference type="Proteomes" id="UP001152888"/>
    </source>
</evidence>